<comment type="caution">
    <text evidence="1">The sequence shown here is derived from an EMBL/GenBank/DDBJ whole genome shotgun (WGS) entry which is preliminary data.</text>
</comment>
<sequence length="760" mass="83812">YIEAVGLPEHELVAIAQEQLGLFAGNLSTPQQLVERLVDNYGSFLQENAMPDCHELIIKLQQDPRYAPFFVEGSAINTAIINNLCVLQNLYSIGEGLGYETAFMSELNDVVGGVLNMSLGIAGVGLFLPVLGDVAIDAGAVNTMEWLSTKGGKKIAKDALRDAMFDLTFQFGVNLLLEPILNDKSIDELTKKEIIENAWKKIDWTSVSTAYINNKISDKLGDTDGKLGLLYSASTGCISSLISTATFDGTKAEIKSISFTEGTTSCIIGSVGGVIGWKFSQNSERIVEKLQLFKTKLATQVGSVKFISLCRKLGINAETKGQIETFLRALGFGESSINTIMRHFCFPAGTQIYANGKPFKPIEKIVGGDYVDTKNNQGKRVLAKVLSTKVSFADSLVILYHGNKKLLTSTPNHQIFTPAGFKKARDFIEGDEVEDVHGKLFSIDSIATYTTSELVYNFEVEGYHSYYADGIYVHNDYALPELIAKKLDELKLDDKLRAHFINDYNKGGEFKKYFDEVDSKDVEGAIDAWVVLKNANVDETILFGKNGGLVVIQKYLRDSRRGISEVTKEIKKIGSYELWAKTPLNKQGVLYIEGLAQTEASIIQRMNANINSTDVGKQISATTAKKLKEDAGIKITDLDNELRSSRVGETLGNPSVNTAGDRDLGTLTHLIEVKASLGSVSFSKIKKQINKMVGVKNTEGQILYQFMNPEAKKVIIYTEERLSTLSDPKKIANFNRVKNYAEQHGAQVIDNYNDLLKELQ</sequence>
<dbReference type="PROSITE" id="PS50818">
    <property type="entry name" value="INTEIN_C_TER"/>
    <property type="match status" value="1"/>
</dbReference>
<evidence type="ECO:0000313" key="1">
    <source>
        <dbReference type="EMBL" id="NME72850.1"/>
    </source>
</evidence>
<protein>
    <recommendedName>
        <fullName evidence="3">Intein C-terminal splicing domain-containing protein</fullName>
    </recommendedName>
</protein>
<dbReference type="EMBL" id="JABANE010000221">
    <property type="protein sequence ID" value="NME72850.1"/>
    <property type="molecule type" value="Genomic_DNA"/>
</dbReference>
<keyword evidence="2" id="KW-1185">Reference proteome</keyword>
<dbReference type="PROSITE" id="PS50817">
    <property type="entry name" value="INTEIN_N_TER"/>
    <property type="match status" value="1"/>
</dbReference>
<dbReference type="CDD" id="cd00081">
    <property type="entry name" value="Hint"/>
    <property type="match status" value="1"/>
</dbReference>
<evidence type="ECO:0000313" key="2">
    <source>
        <dbReference type="Proteomes" id="UP000576082"/>
    </source>
</evidence>
<evidence type="ECO:0008006" key="3">
    <source>
        <dbReference type="Google" id="ProtNLM"/>
    </source>
</evidence>
<reference evidence="1 2" key="1">
    <citation type="submission" date="2020-04" db="EMBL/GenBank/DDBJ databases">
        <title>Flammeovirga sp. SR4, a novel species isolated from seawater.</title>
        <authorList>
            <person name="Wang X."/>
        </authorList>
    </citation>
    <scope>NUCLEOTIDE SEQUENCE [LARGE SCALE GENOMIC DNA]</scope>
    <source>
        <strain evidence="1 2">ATCC 23126</strain>
    </source>
</reference>
<feature type="non-terminal residue" evidence="1">
    <location>
        <position position="1"/>
    </location>
</feature>
<dbReference type="AlphaFoldDB" id="A0A7X9XDI9"/>
<organism evidence="1 2">
    <name type="scientific">Flammeovirga aprica JL-4</name>
    <dbReference type="NCBI Taxonomy" id="694437"/>
    <lineage>
        <taxon>Bacteria</taxon>
        <taxon>Pseudomonadati</taxon>
        <taxon>Bacteroidota</taxon>
        <taxon>Cytophagia</taxon>
        <taxon>Cytophagales</taxon>
        <taxon>Flammeovirgaceae</taxon>
        <taxon>Flammeovirga</taxon>
    </lineage>
</organism>
<dbReference type="InterPro" id="IPR036844">
    <property type="entry name" value="Hint_dom_sf"/>
</dbReference>
<dbReference type="RefSeq" id="WP_205960064.1">
    <property type="nucleotide sequence ID" value="NZ_JABANE010000221.1"/>
</dbReference>
<dbReference type="SUPFAM" id="SSF51294">
    <property type="entry name" value="Hedgehog/intein (Hint) domain"/>
    <property type="match status" value="1"/>
</dbReference>
<dbReference type="InterPro" id="IPR006141">
    <property type="entry name" value="Intein_N"/>
</dbReference>
<dbReference type="Gene3D" id="2.170.16.10">
    <property type="entry name" value="Hedgehog/Intein (Hint) domain"/>
    <property type="match status" value="1"/>
</dbReference>
<dbReference type="InterPro" id="IPR030934">
    <property type="entry name" value="Intein_C"/>
</dbReference>
<dbReference type="Pfam" id="PF07591">
    <property type="entry name" value="PT-HINT"/>
    <property type="match status" value="1"/>
</dbReference>
<gene>
    <name evidence="1" type="ORF">HHU12_33140</name>
</gene>
<dbReference type="GO" id="GO:0016539">
    <property type="term" value="P:intein-mediated protein splicing"/>
    <property type="evidence" value="ECO:0007669"/>
    <property type="project" value="InterPro"/>
</dbReference>
<dbReference type="NCBIfam" id="TIGR01443">
    <property type="entry name" value="intein_Cterm"/>
    <property type="match status" value="1"/>
</dbReference>
<accession>A0A7X9XDI9</accession>
<name>A0A7X9XDI9_9BACT</name>
<proteinExistence type="predicted"/>
<dbReference type="Proteomes" id="UP000576082">
    <property type="component" value="Unassembled WGS sequence"/>
</dbReference>